<proteinExistence type="predicted"/>
<dbReference type="InterPro" id="IPR001647">
    <property type="entry name" value="HTH_TetR"/>
</dbReference>
<dbReference type="GO" id="GO:0003700">
    <property type="term" value="F:DNA-binding transcription factor activity"/>
    <property type="evidence" value="ECO:0007669"/>
    <property type="project" value="TreeGrafter"/>
</dbReference>
<evidence type="ECO:0000256" key="4">
    <source>
        <dbReference type="PROSITE-ProRule" id="PRU00335"/>
    </source>
</evidence>
<gene>
    <name evidence="6" type="ORF">GX355_07590</name>
</gene>
<dbReference type="RefSeq" id="WP_276648947.1">
    <property type="nucleotide sequence ID" value="NZ_JAAYSM010000248.1"/>
</dbReference>
<sequence length="186" mass="21339">MLVEEKIINQTIQLFQAKGLKFTLDELASELGISKKTIYQYFPSKEAILNEVVEYGFRRIQAKKTAILTSELTTVERLKRVLIAMPNEYEQIDFSSLKGLEKFYPQVAKNLQAHFESDWEPIFALVEQGIDEEVIRPVNLVVLKMTLTAAFNYFLSTNDLESSGLTYREALQELVEVVMHGLVINE</sequence>
<dbReference type="AlphaFoldDB" id="A0A7X8C4A9"/>
<feature type="domain" description="HTH tetR-type" evidence="5">
    <location>
        <begin position="1"/>
        <end position="60"/>
    </location>
</feature>
<dbReference type="EMBL" id="JAAYSM010000248">
    <property type="protein sequence ID" value="NLJ18711.1"/>
    <property type="molecule type" value="Genomic_DNA"/>
</dbReference>
<organism evidence="6 7">
    <name type="scientific">Globicatella sulfidifaciens</name>
    <dbReference type="NCBI Taxonomy" id="136093"/>
    <lineage>
        <taxon>Bacteria</taxon>
        <taxon>Bacillati</taxon>
        <taxon>Bacillota</taxon>
        <taxon>Bacilli</taxon>
        <taxon>Lactobacillales</taxon>
        <taxon>Aerococcaceae</taxon>
        <taxon>Globicatella</taxon>
    </lineage>
</organism>
<protein>
    <submittedName>
        <fullName evidence="6">TetR/AcrR family transcriptional regulator</fullName>
    </submittedName>
</protein>
<accession>A0A7X8C4A9</accession>
<comment type="caution">
    <text evidence="6">The sequence shown here is derived from an EMBL/GenBank/DDBJ whole genome shotgun (WGS) entry which is preliminary data.</text>
</comment>
<keyword evidence="1" id="KW-0805">Transcription regulation</keyword>
<dbReference type="Proteomes" id="UP000541058">
    <property type="component" value="Unassembled WGS sequence"/>
</dbReference>
<feature type="DNA-binding region" description="H-T-H motif" evidence="4">
    <location>
        <begin position="23"/>
        <end position="42"/>
    </location>
</feature>
<evidence type="ECO:0000256" key="2">
    <source>
        <dbReference type="ARBA" id="ARBA00023125"/>
    </source>
</evidence>
<dbReference type="PANTHER" id="PTHR30055">
    <property type="entry name" value="HTH-TYPE TRANSCRIPTIONAL REGULATOR RUTR"/>
    <property type="match status" value="1"/>
</dbReference>
<dbReference type="SUPFAM" id="SSF48498">
    <property type="entry name" value="Tetracyclin repressor-like, C-terminal domain"/>
    <property type="match status" value="1"/>
</dbReference>
<dbReference type="InterPro" id="IPR009057">
    <property type="entry name" value="Homeodomain-like_sf"/>
</dbReference>
<dbReference type="InterPro" id="IPR050109">
    <property type="entry name" value="HTH-type_TetR-like_transc_reg"/>
</dbReference>
<dbReference type="GO" id="GO:0000976">
    <property type="term" value="F:transcription cis-regulatory region binding"/>
    <property type="evidence" value="ECO:0007669"/>
    <property type="project" value="TreeGrafter"/>
</dbReference>
<dbReference type="InterPro" id="IPR036271">
    <property type="entry name" value="Tet_transcr_reg_TetR-rel_C_sf"/>
</dbReference>
<keyword evidence="3" id="KW-0804">Transcription</keyword>
<dbReference type="PRINTS" id="PR00455">
    <property type="entry name" value="HTHTETR"/>
</dbReference>
<evidence type="ECO:0000256" key="3">
    <source>
        <dbReference type="ARBA" id="ARBA00023163"/>
    </source>
</evidence>
<dbReference type="Gene3D" id="1.10.357.10">
    <property type="entry name" value="Tetracycline Repressor, domain 2"/>
    <property type="match status" value="1"/>
</dbReference>
<evidence type="ECO:0000313" key="7">
    <source>
        <dbReference type="Proteomes" id="UP000541058"/>
    </source>
</evidence>
<keyword evidence="2 4" id="KW-0238">DNA-binding</keyword>
<evidence type="ECO:0000313" key="6">
    <source>
        <dbReference type="EMBL" id="NLJ18711.1"/>
    </source>
</evidence>
<dbReference type="Pfam" id="PF00440">
    <property type="entry name" value="TetR_N"/>
    <property type="match status" value="1"/>
</dbReference>
<dbReference type="PANTHER" id="PTHR30055:SF234">
    <property type="entry name" value="HTH-TYPE TRANSCRIPTIONAL REGULATOR BETI"/>
    <property type="match status" value="1"/>
</dbReference>
<dbReference type="Gene3D" id="1.10.10.60">
    <property type="entry name" value="Homeodomain-like"/>
    <property type="match status" value="1"/>
</dbReference>
<name>A0A7X8C4A9_9LACT</name>
<dbReference type="SUPFAM" id="SSF46689">
    <property type="entry name" value="Homeodomain-like"/>
    <property type="match status" value="1"/>
</dbReference>
<evidence type="ECO:0000256" key="1">
    <source>
        <dbReference type="ARBA" id="ARBA00023015"/>
    </source>
</evidence>
<evidence type="ECO:0000259" key="5">
    <source>
        <dbReference type="PROSITE" id="PS50977"/>
    </source>
</evidence>
<reference evidence="6 7" key="1">
    <citation type="journal article" date="2020" name="Biotechnol. Biofuels">
        <title>New insights from the biogas microbiome by comprehensive genome-resolved metagenomics of nearly 1600 species originating from multiple anaerobic digesters.</title>
        <authorList>
            <person name="Campanaro S."/>
            <person name="Treu L."/>
            <person name="Rodriguez-R L.M."/>
            <person name="Kovalovszki A."/>
            <person name="Ziels R.M."/>
            <person name="Maus I."/>
            <person name="Zhu X."/>
            <person name="Kougias P.G."/>
            <person name="Basile A."/>
            <person name="Luo G."/>
            <person name="Schluter A."/>
            <person name="Konstantinidis K.T."/>
            <person name="Angelidaki I."/>
        </authorList>
    </citation>
    <scope>NUCLEOTIDE SEQUENCE [LARGE SCALE GENOMIC DNA]</scope>
    <source>
        <strain evidence="6">AS23ysBPME_34</strain>
    </source>
</reference>
<dbReference type="PROSITE" id="PS50977">
    <property type="entry name" value="HTH_TETR_2"/>
    <property type="match status" value="1"/>
</dbReference>